<sequence length="61" mass="6737">MGRKKGGRRDSCPNCYGRGGISRTVRRRIPKKRTADGKKGRVVTEIWSIDCKLCGGTGRAE</sequence>
<dbReference type="Proteomes" id="UP001501578">
    <property type="component" value="Unassembled WGS sequence"/>
</dbReference>
<reference evidence="2" key="1">
    <citation type="journal article" date="2019" name="Int. J. Syst. Evol. Microbiol.">
        <title>The Global Catalogue of Microorganisms (GCM) 10K type strain sequencing project: providing services to taxonomists for standard genome sequencing and annotation.</title>
        <authorList>
            <consortium name="The Broad Institute Genomics Platform"/>
            <consortium name="The Broad Institute Genome Sequencing Center for Infectious Disease"/>
            <person name="Wu L."/>
            <person name="Ma J."/>
        </authorList>
    </citation>
    <scope>NUCLEOTIDE SEQUENCE [LARGE SCALE GENOMIC DNA]</scope>
    <source>
        <strain evidence="2">JCM 11136</strain>
    </source>
</reference>
<comment type="caution">
    <text evidence="1">The sequence shown here is derived from an EMBL/GenBank/DDBJ whole genome shotgun (WGS) entry which is preliminary data.</text>
</comment>
<organism evidence="1 2">
    <name type="scientific">Nonomuraea longicatena</name>
    <dbReference type="NCBI Taxonomy" id="83682"/>
    <lineage>
        <taxon>Bacteria</taxon>
        <taxon>Bacillati</taxon>
        <taxon>Actinomycetota</taxon>
        <taxon>Actinomycetes</taxon>
        <taxon>Streptosporangiales</taxon>
        <taxon>Streptosporangiaceae</taxon>
        <taxon>Nonomuraea</taxon>
    </lineage>
</organism>
<name>A0ABP4APN7_9ACTN</name>
<proteinExistence type="predicted"/>
<dbReference type="EMBL" id="BAAAHQ010000024">
    <property type="protein sequence ID" value="GAA0938357.1"/>
    <property type="molecule type" value="Genomic_DNA"/>
</dbReference>
<evidence type="ECO:0000313" key="2">
    <source>
        <dbReference type="Proteomes" id="UP001501578"/>
    </source>
</evidence>
<gene>
    <name evidence="1" type="ORF">GCM10009560_48250</name>
</gene>
<evidence type="ECO:0008006" key="3">
    <source>
        <dbReference type="Google" id="ProtNLM"/>
    </source>
</evidence>
<protein>
    <recommendedName>
        <fullName evidence="3">Molecular chaperone DnaJ</fullName>
    </recommendedName>
</protein>
<keyword evidence="2" id="KW-1185">Reference proteome</keyword>
<accession>A0ABP4APN7</accession>
<evidence type="ECO:0000313" key="1">
    <source>
        <dbReference type="EMBL" id="GAA0938357.1"/>
    </source>
</evidence>